<comment type="cofactor">
    <cofactor evidence="2">
        <name>a divalent metal cation</name>
        <dbReference type="ChEBI" id="CHEBI:60240"/>
    </cofactor>
</comment>
<dbReference type="UniPathway" id="UPA00056">
    <property type="reaction ID" value="UER00095"/>
</dbReference>
<evidence type="ECO:0000256" key="7">
    <source>
        <dbReference type="ARBA" id="ARBA00023239"/>
    </source>
</evidence>
<dbReference type="PROSITE" id="PS01350">
    <property type="entry name" value="ISPF"/>
    <property type="match status" value="1"/>
</dbReference>
<dbReference type="GO" id="GO:0019288">
    <property type="term" value="P:isopentenyl diphosphate biosynthetic process, methylerythritol 4-phosphate pathway"/>
    <property type="evidence" value="ECO:0007669"/>
    <property type="project" value="UniProtKB-UniPathway"/>
</dbReference>
<dbReference type="Pfam" id="PF02542">
    <property type="entry name" value="YgbB"/>
    <property type="match status" value="1"/>
</dbReference>
<evidence type="ECO:0000256" key="5">
    <source>
        <dbReference type="ARBA" id="ARBA00022723"/>
    </source>
</evidence>
<dbReference type="EMBL" id="UOFE01000030">
    <property type="protein sequence ID" value="VAW52689.1"/>
    <property type="molecule type" value="Genomic_DNA"/>
</dbReference>
<dbReference type="InterPro" id="IPR036571">
    <property type="entry name" value="MECDP_synthase_sf"/>
</dbReference>
<evidence type="ECO:0000313" key="9">
    <source>
        <dbReference type="EMBL" id="VAW52689.1"/>
    </source>
</evidence>
<feature type="domain" description="2-C-methyl-D-erythritol 2,4-cyclodiphosphate synthase" evidence="8">
    <location>
        <begin position="9"/>
        <end position="162"/>
    </location>
</feature>
<dbReference type="NCBIfam" id="TIGR00151">
    <property type="entry name" value="ispF"/>
    <property type="match status" value="1"/>
</dbReference>
<organism evidence="9">
    <name type="scientific">hydrothermal vent metagenome</name>
    <dbReference type="NCBI Taxonomy" id="652676"/>
    <lineage>
        <taxon>unclassified sequences</taxon>
        <taxon>metagenomes</taxon>
        <taxon>ecological metagenomes</taxon>
    </lineage>
</organism>
<protein>
    <recommendedName>
        <fullName evidence="4">2-C-methyl-D-erythritol 2,4-cyclodiphosphate synthase</fullName>
        <ecNumber evidence="4">4.6.1.12</ecNumber>
    </recommendedName>
</protein>
<dbReference type="GO" id="GO:0046872">
    <property type="term" value="F:metal ion binding"/>
    <property type="evidence" value="ECO:0007669"/>
    <property type="project" value="UniProtKB-KW"/>
</dbReference>
<sequence>MTETTQAPFRIGHGYDVHRFGEGEFIVLGGIKIAHNHGFIAHSDGDVLIHSLCDALLGSVAAGDIGFHFPDTDKKYENIDSSILLKKTDKLLKNKQYFIGNIDITIIAQTPKMSPHIQAMREHLAKVLNISNSQINIKATTTENLGFAGRKEGIAVHSVVMVYRNLS</sequence>
<evidence type="ECO:0000256" key="2">
    <source>
        <dbReference type="ARBA" id="ARBA00001968"/>
    </source>
</evidence>
<dbReference type="PANTHER" id="PTHR43181:SF1">
    <property type="entry name" value="2-C-METHYL-D-ERYTHRITOL 2,4-CYCLODIPHOSPHATE SYNTHASE, CHLOROPLASTIC"/>
    <property type="match status" value="1"/>
</dbReference>
<evidence type="ECO:0000256" key="1">
    <source>
        <dbReference type="ARBA" id="ARBA00000200"/>
    </source>
</evidence>
<evidence type="ECO:0000256" key="4">
    <source>
        <dbReference type="ARBA" id="ARBA00012579"/>
    </source>
</evidence>
<comment type="catalytic activity">
    <reaction evidence="1">
        <text>4-CDP-2-C-methyl-D-erythritol 2-phosphate = 2-C-methyl-D-erythritol 2,4-cyclic diphosphate + CMP</text>
        <dbReference type="Rhea" id="RHEA:23864"/>
        <dbReference type="ChEBI" id="CHEBI:57919"/>
        <dbReference type="ChEBI" id="CHEBI:58483"/>
        <dbReference type="ChEBI" id="CHEBI:60377"/>
        <dbReference type="EC" id="4.6.1.12"/>
    </reaction>
</comment>
<keyword evidence="5" id="KW-0479">Metal-binding</keyword>
<dbReference type="AlphaFoldDB" id="A0A3B0WU41"/>
<dbReference type="SUPFAM" id="SSF69765">
    <property type="entry name" value="IpsF-like"/>
    <property type="match status" value="1"/>
</dbReference>
<proteinExistence type="inferred from homology"/>
<dbReference type="GO" id="GO:0008685">
    <property type="term" value="F:2-C-methyl-D-erythritol 2,4-cyclodiphosphate synthase activity"/>
    <property type="evidence" value="ECO:0007669"/>
    <property type="project" value="UniProtKB-EC"/>
</dbReference>
<evidence type="ECO:0000256" key="3">
    <source>
        <dbReference type="ARBA" id="ARBA00004709"/>
    </source>
</evidence>
<accession>A0A3B0WU41</accession>
<dbReference type="EC" id="4.6.1.12" evidence="4"/>
<gene>
    <name evidence="9" type="ORF">MNBD_GAMMA05-498</name>
</gene>
<dbReference type="GO" id="GO:0016114">
    <property type="term" value="P:terpenoid biosynthetic process"/>
    <property type="evidence" value="ECO:0007669"/>
    <property type="project" value="InterPro"/>
</dbReference>
<dbReference type="FunFam" id="3.30.1330.50:FF:000001">
    <property type="entry name" value="2-C-methyl-D-erythritol 2,4-cyclodiphosphate synthase"/>
    <property type="match status" value="1"/>
</dbReference>
<keyword evidence="7 9" id="KW-0456">Lyase</keyword>
<comment type="pathway">
    <text evidence="3">Isoprenoid biosynthesis; isopentenyl diphosphate biosynthesis via DXP pathway; isopentenyl diphosphate from 1-deoxy-D-xylulose 5-phosphate: step 4/6.</text>
</comment>
<dbReference type="Gene3D" id="3.30.1330.50">
    <property type="entry name" value="2-C-methyl-D-erythritol 2,4-cyclodiphosphate synthase"/>
    <property type="match status" value="1"/>
</dbReference>
<dbReference type="InterPro" id="IPR003526">
    <property type="entry name" value="MECDP_synthase"/>
</dbReference>
<name>A0A3B0WU41_9ZZZZ</name>
<dbReference type="CDD" id="cd00554">
    <property type="entry name" value="MECDP_synthase"/>
    <property type="match status" value="1"/>
</dbReference>
<evidence type="ECO:0000259" key="8">
    <source>
        <dbReference type="Pfam" id="PF02542"/>
    </source>
</evidence>
<reference evidence="9" key="1">
    <citation type="submission" date="2018-06" db="EMBL/GenBank/DDBJ databases">
        <authorList>
            <person name="Zhirakovskaya E."/>
        </authorList>
    </citation>
    <scope>NUCLEOTIDE SEQUENCE</scope>
</reference>
<evidence type="ECO:0000256" key="6">
    <source>
        <dbReference type="ARBA" id="ARBA00023229"/>
    </source>
</evidence>
<dbReference type="PANTHER" id="PTHR43181">
    <property type="entry name" value="2-C-METHYL-D-ERYTHRITOL 2,4-CYCLODIPHOSPHATE SYNTHASE, CHLOROPLASTIC"/>
    <property type="match status" value="1"/>
</dbReference>
<keyword evidence="6" id="KW-0414">Isoprene biosynthesis</keyword>
<dbReference type="InterPro" id="IPR020555">
    <property type="entry name" value="MECDP_synthase_CS"/>
</dbReference>
<dbReference type="HAMAP" id="MF_00107">
    <property type="entry name" value="IspF"/>
    <property type="match status" value="1"/>
</dbReference>